<name>A0AAW1DG67_9HEMI</name>
<feature type="domain" description="WASH complex subunit 7 C-terminal" evidence="4">
    <location>
        <begin position="906"/>
        <end position="1064"/>
    </location>
</feature>
<dbReference type="InterPro" id="IPR028191">
    <property type="entry name" value="WASH-4_N"/>
</dbReference>
<evidence type="ECO:0000256" key="1">
    <source>
        <dbReference type="SAM" id="MobiDB-lite"/>
    </source>
</evidence>
<feature type="compositionally biased region" description="Acidic residues" evidence="1">
    <location>
        <begin position="588"/>
        <end position="598"/>
    </location>
</feature>
<proteinExistence type="predicted"/>
<evidence type="ECO:0000259" key="2">
    <source>
        <dbReference type="Pfam" id="PF14744"/>
    </source>
</evidence>
<protein>
    <recommendedName>
        <fullName evidence="7">WASH complex subunit 7</fullName>
    </recommendedName>
</protein>
<dbReference type="GO" id="GO:0071203">
    <property type="term" value="C:WASH complex"/>
    <property type="evidence" value="ECO:0007669"/>
    <property type="project" value="InterPro"/>
</dbReference>
<organism evidence="5 6">
    <name type="scientific">Rhynocoris fuscipes</name>
    <dbReference type="NCBI Taxonomy" id="488301"/>
    <lineage>
        <taxon>Eukaryota</taxon>
        <taxon>Metazoa</taxon>
        <taxon>Ecdysozoa</taxon>
        <taxon>Arthropoda</taxon>
        <taxon>Hexapoda</taxon>
        <taxon>Insecta</taxon>
        <taxon>Pterygota</taxon>
        <taxon>Neoptera</taxon>
        <taxon>Paraneoptera</taxon>
        <taxon>Hemiptera</taxon>
        <taxon>Heteroptera</taxon>
        <taxon>Panheteroptera</taxon>
        <taxon>Cimicomorpha</taxon>
        <taxon>Reduviidae</taxon>
        <taxon>Harpactorinae</taxon>
        <taxon>Harpactorini</taxon>
        <taxon>Rhynocoris</taxon>
    </lineage>
</organism>
<dbReference type="AlphaFoldDB" id="A0AAW1DG67"/>
<dbReference type="GO" id="GO:0005768">
    <property type="term" value="C:endosome"/>
    <property type="evidence" value="ECO:0007669"/>
    <property type="project" value="TreeGrafter"/>
</dbReference>
<evidence type="ECO:0000259" key="3">
    <source>
        <dbReference type="Pfam" id="PF14745"/>
    </source>
</evidence>
<evidence type="ECO:0000313" key="5">
    <source>
        <dbReference type="EMBL" id="KAK9509123.1"/>
    </source>
</evidence>
<dbReference type="Proteomes" id="UP001461498">
    <property type="component" value="Unassembled WGS sequence"/>
</dbReference>
<evidence type="ECO:0008006" key="7">
    <source>
        <dbReference type="Google" id="ProtNLM"/>
    </source>
</evidence>
<accession>A0AAW1DG67</accession>
<keyword evidence="6" id="KW-1185">Reference proteome</keyword>
<reference evidence="5 6" key="1">
    <citation type="submission" date="2022-12" db="EMBL/GenBank/DDBJ databases">
        <title>Chromosome-level genome assembly of true bugs.</title>
        <authorList>
            <person name="Ma L."/>
            <person name="Li H."/>
        </authorList>
    </citation>
    <scope>NUCLEOTIDE SEQUENCE [LARGE SCALE GENOMIC DNA]</scope>
    <source>
        <strain evidence="5">Lab_2022b</strain>
    </source>
</reference>
<sequence length="1064" mass="121741">MDLIDKAGKQVLQSYGQFLDTIGIKLYHMNESLESFPESITKPIKIDVLYKEHSQLYERVALDDSVHNKVLVTFTAIFVEIEKLKDELLNEFVHKILNYGEINGEDLSNTEVCISACQLVPTLIDVINFARRCRQVLHHTLEEVLGVQQYQWVRSQSHLSTIFWMLGEISLILVALDELFNYDRENTIERHMIVLTDKVKRMVSNDSTHNLSHLITLVNQIRTELLSSTIFQDSLRVPLEKKSTKENMEALIDQINAYFKVRLVELEAYKENDIHASQTWSNLIALYGLAINTLGISDKKILKGFQDLSKKFLVSCMFGEVMWMPSKFLSRQLTYKMREAAPKLPSANNFLLVKALEQEESTLARDLKHYSFLVTKWALQMENLMSTDTICQNWNGVNTASICLEGADLCDSLKQTVNRLRYYHSILGRPMVKQAALYLCKLVQLSLAITEVFNRHNISMSKQANHVIEQIAAHALVALINAKKDAGKSRNMDHYSLLSIAEEVLYSGCSIETLCMAELACSITALKLQPLNILCKLARLSNRIDNLVIGCLSHKQMLLLHLSHRVKSDAIKYATIQHVLNSSPYIDSDNEDEEEDGQISEVDKRPSDKNYLQCLLRTELCEPIETWLRLAAHCHLRKDSSATVADNPDFRSLMLLPPFQFSQFYVSIKGFVESYLDCTFYDMSTVALHDWQSYREMRSLAEHKLGLNTVDDHLPSHTLSQSMDLVDIVRNIDMFVTKFAYNLNSQCFVERSSNNKHLNTITVDHVSNSIATHGTGIINTTTNYIYQFIKKKLVVLSQLIYDEKVSCRLTKERDQFLEAKKQRLEVIYPYDRADKVNKQVGRIGIGPDGLDLLDKFITIITQIGNAVGLVRMVRSGGIHQCLKTSEYISKAEDILDLDFGRNEISSFESLSTIVGNINHNLNEGHEYLKLLVEAFADVCISKENGHLKLMAILIPILSISYVQYMVTAKEKTSKRNRDTIIFTDDGLPIGVTYLLRVLQLETEFDSLHWFDSVSKKFFDQEQSLVQNSVTSDDNTNKLAVRRLRMYKKEFDLLYYSLVSARVFF</sequence>
<dbReference type="GO" id="GO:0016197">
    <property type="term" value="P:endosomal transport"/>
    <property type="evidence" value="ECO:0007669"/>
    <property type="project" value="TreeGrafter"/>
</dbReference>
<dbReference type="InterPro" id="IPR027307">
    <property type="entry name" value="WASH7"/>
</dbReference>
<dbReference type="EMBL" id="JAPXFL010000003">
    <property type="protein sequence ID" value="KAK9509122.1"/>
    <property type="molecule type" value="Genomic_DNA"/>
</dbReference>
<feature type="domain" description="WASH complex subunit 4 N-terminal" evidence="3">
    <location>
        <begin position="17"/>
        <end position="526"/>
    </location>
</feature>
<feature type="region of interest" description="Disordered" evidence="1">
    <location>
        <begin position="584"/>
        <end position="604"/>
    </location>
</feature>
<comment type="caution">
    <text evidence="5">The sequence shown here is derived from an EMBL/GenBank/DDBJ whole genome shotgun (WGS) entry which is preliminary data.</text>
</comment>
<dbReference type="InterPro" id="IPR028282">
    <property type="entry name" value="WASH-7_central"/>
</dbReference>
<dbReference type="GO" id="GO:0007032">
    <property type="term" value="P:endosome organization"/>
    <property type="evidence" value="ECO:0007669"/>
    <property type="project" value="TreeGrafter"/>
</dbReference>
<evidence type="ECO:0000259" key="4">
    <source>
        <dbReference type="Pfam" id="PF14746"/>
    </source>
</evidence>
<dbReference type="EMBL" id="JAPXFL010000003">
    <property type="protein sequence ID" value="KAK9509123.1"/>
    <property type="molecule type" value="Genomic_DNA"/>
</dbReference>
<dbReference type="PANTHER" id="PTHR31409">
    <property type="entry name" value="WASH COMPLEX SUBUNIT 4"/>
    <property type="match status" value="1"/>
</dbReference>
<dbReference type="Pfam" id="PF14746">
    <property type="entry name" value="WASH-7_C"/>
    <property type="match status" value="1"/>
</dbReference>
<evidence type="ECO:0000313" key="6">
    <source>
        <dbReference type="Proteomes" id="UP001461498"/>
    </source>
</evidence>
<dbReference type="InterPro" id="IPR028283">
    <property type="entry name" value="WASH-7_C"/>
</dbReference>
<dbReference type="Pfam" id="PF14745">
    <property type="entry name" value="WASH-4_N"/>
    <property type="match status" value="1"/>
</dbReference>
<feature type="domain" description="WASH complex subunit 7 central" evidence="2">
    <location>
        <begin position="563"/>
        <end position="892"/>
    </location>
</feature>
<dbReference type="Pfam" id="PF14744">
    <property type="entry name" value="WASH-7_mid"/>
    <property type="match status" value="1"/>
</dbReference>
<gene>
    <name evidence="5" type="ORF">O3M35_006508</name>
</gene>
<dbReference type="PANTHER" id="PTHR31409:SF0">
    <property type="entry name" value="WASH COMPLEX SUBUNIT 4"/>
    <property type="match status" value="1"/>
</dbReference>